<feature type="compositionally biased region" description="Polar residues" evidence="1">
    <location>
        <begin position="81"/>
        <end position="94"/>
    </location>
</feature>
<organism evidence="2 3">
    <name type="scientific">Actinacidiphila oryziradicis</name>
    <dbReference type="NCBI Taxonomy" id="2571141"/>
    <lineage>
        <taxon>Bacteria</taxon>
        <taxon>Bacillati</taxon>
        <taxon>Actinomycetota</taxon>
        <taxon>Actinomycetes</taxon>
        <taxon>Kitasatosporales</taxon>
        <taxon>Streptomycetaceae</taxon>
        <taxon>Actinacidiphila</taxon>
    </lineage>
</organism>
<dbReference type="RefSeq" id="WP_136724970.1">
    <property type="nucleotide sequence ID" value="NZ_SUMC01000016.1"/>
</dbReference>
<evidence type="ECO:0000256" key="1">
    <source>
        <dbReference type="SAM" id="MobiDB-lite"/>
    </source>
</evidence>
<protein>
    <submittedName>
        <fullName evidence="2">Uncharacterized protein</fullName>
    </submittedName>
</protein>
<comment type="caution">
    <text evidence="2">The sequence shown here is derived from an EMBL/GenBank/DDBJ whole genome shotgun (WGS) entry which is preliminary data.</text>
</comment>
<dbReference type="EMBL" id="SUMC01000016">
    <property type="protein sequence ID" value="TKA10155.1"/>
    <property type="molecule type" value="Genomic_DNA"/>
</dbReference>
<gene>
    <name evidence="2" type="ORF">FCI23_18280</name>
</gene>
<accession>A0A4U0T868</accession>
<proteinExistence type="predicted"/>
<feature type="region of interest" description="Disordered" evidence="1">
    <location>
        <begin position="42"/>
        <end position="108"/>
    </location>
</feature>
<evidence type="ECO:0000313" key="3">
    <source>
        <dbReference type="Proteomes" id="UP000305778"/>
    </source>
</evidence>
<dbReference type="Proteomes" id="UP000305778">
    <property type="component" value="Unassembled WGS sequence"/>
</dbReference>
<evidence type="ECO:0000313" key="2">
    <source>
        <dbReference type="EMBL" id="TKA10155.1"/>
    </source>
</evidence>
<sequence>MLGVSAGVVRALTDGILFGPGLAESRASSHWDAPMVVTDPQIDAGIGSKTGGPLKDDLNAHSLNQDADPSAIAPAEELRLNLNTPVTAQPNSWAASAATGRASPTAGG</sequence>
<name>A0A4U0T868_9ACTN</name>
<keyword evidence="3" id="KW-1185">Reference proteome</keyword>
<reference evidence="2 3" key="1">
    <citation type="submission" date="2019-04" db="EMBL/GenBank/DDBJ databases">
        <title>Streptomyces oryziradicis sp. nov., a novel actinomycete isolated from rhizosphere soil of rice (Oryza sativa L.).</title>
        <authorList>
            <person name="Li C."/>
        </authorList>
    </citation>
    <scope>NUCLEOTIDE SEQUENCE [LARGE SCALE GENOMIC DNA]</scope>
    <source>
        <strain evidence="2 3">NEAU-C40</strain>
    </source>
</reference>
<dbReference type="AlphaFoldDB" id="A0A4U0T868"/>